<name>A0ACC0V1P9_9HYPO</name>
<keyword evidence="2" id="KW-1185">Reference proteome</keyword>
<gene>
    <name evidence="1" type="ORF">N3K66_006203</name>
</gene>
<sequence>MMQALVLSLLRRQEEQPPTDQPSVDQLSNNPSGDKNAGQKLLDLLQNPFRGPIQNASVVSALTVSLSVTAATAVIFSFLRPYHQALYAPKLKHADEKHAPPPLGKTPWAWLVPLVKLSEHTMASQIGMDATIFLRFVRMLRNIFFCLAVLGLGILIPVNLTNLVEEGKDQPFLTQVTPLHVWNEAQWSQVVVAYLCNIIVAGFLWWNYRKVVELRRLHFESDEYQSSLHSRTLMLFDIPKQGRHDEGIARIIDQVVPNSSFARTAVARNVKDLPDLIQAHDRAVRKLEKVLARYLKNPESLPPGRPTCRPSKKDPSYGTYPKNQRLDAIEYYTQRIRQLEIEIKETRANVDKRSTMSFGFASYSEISEAHNIAYACRKKKPHGVTVKLAPRPNDIIWENMSISKAARNRRKWINSFWIALLTFIWIVPNAMIAIFLINLGNLGNFWPAFQRSLEGNPKVWGAVQGVLSPAIMSLVYVVLPMIFRRLQIKAGDKTKTGRERHVLAKLFSFFIFNNLIVFTLFGVIWTFTAGVIEDVNHDGDAWKAILKNNIALTTFVSLCTNSPFWVTYLLQRQLGAAVDLAQLWPLIESFFARKFSSPTPRELIEMTAPPPFEYASYYNYFLFYAAVTLCYAGIQPLVLPATAAYFAIDYYLKKYLLLYRFVTKTESGGLFWRVLFNRMIFACMLSSLVVLLTVWNRTGGLSNQFYLVIPLPFLMLGFKIYCSQVFDRQLQYYSTRNVAKNPETGINKESRNDRLASRFGHPALYKTLITPMVNQKAQNLLPAIYKGRLTDGRDGGADDLMTISGYSDMYALNNMDGGKPGKKAGGGGVPGFEYVADSQMDFEYYKNRAEFAEDHGGGEIYGRPGEIVRPNTPGSMGDGSEGSRPGTPLSGRPGPFGPSKAVGGSRLPSNTSYAPFRTQPSQDYSIPDATYSRGASPLYSQDNSSASGLVRNAAAPPVSHSPVYSQDGRGTPGPRSHSPGPSMGALGGGPHGYSNLAQAENADDPAGYDYFRGGARRERRAPGEGW</sequence>
<organism evidence="1 2">
    <name type="scientific">Trichothecium roseum</name>
    <dbReference type="NCBI Taxonomy" id="47278"/>
    <lineage>
        <taxon>Eukaryota</taxon>
        <taxon>Fungi</taxon>
        <taxon>Dikarya</taxon>
        <taxon>Ascomycota</taxon>
        <taxon>Pezizomycotina</taxon>
        <taxon>Sordariomycetes</taxon>
        <taxon>Hypocreomycetidae</taxon>
        <taxon>Hypocreales</taxon>
        <taxon>Hypocreales incertae sedis</taxon>
        <taxon>Trichothecium</taxon>
    </lineage>
</organism>
<evidence type="ECO:0000313" key="2">
    <source>
        <dbReference type="Proteomes" id="UP001163324"/>
    </source>
</evidence>
<proteinExistence type="predicted"/>
<dbReference type="Proteomes" id="UP001163324">
    <property type="component" value="Chromosome 5"/>
</dbReference>
<reference evidence="1" key="1">
    <citation type="submission" date="2022-10" db="EMBL/GenBank/DDBJ databases">
        <title>Complete Genome of Trichothecium roseum strain YXFP-22015, a Plant Pathogen Isolated from Citrus.</title>
        <authorList>
            <person name="Wang Y."/>
            <person name="Zhu L."/>
        </authorList>
    </citation>
    <scope>NUCLEOTIDE SEQUENCE</scope>
    <source>
        <strain evidence="1">YXFP-22015</strain>
    </source>
</reference>
<accession>A0ACC0V1P9</accession>
<dbReference type="EMBL" id="CM047944">
    <property type="protein sequence ID" value="KAI9899742.1"/>
    <property type="molecule type" value="Genomic_DNA"/>
</dbReference>
<evidence type="ECO:0000313" key="1">
    <source>
        <dbReference type="EMBL" id="KAI9899742.1"/>
    </source>
</evidence>
<comment type="caution">
    <text evidence="1">The sequence shown here is derived from an EMBL/GenBank/DDBJ whole genome shotgun (WGS) entry which is preliminary data.</text>
</comment>
<protein>
    <submittedName>
        <fullName evidence="1">Uncharacterized protein</fullName>
    </submittedName>
</protein>